<dbReference type="EMBL" id="MSKL01000027">
    <property type="protein sequence ID" value="OLO47950.1"/>
    <property type="molecule type" value="Genomic_DNA"/>
</dbReference>
<keyword evidence="1" id="KW-0238">DNA-binding</keyword>
<name>A0A1Q8VIM4_9ACTO</name>
<gene>
    <name evidence="1" type="ORF">BKH28_10820</name>
</gene>
<evidence type="ECO:0000313" key="2">
    <source>
        <dbReference type="Proteomes" id="UP000186394"/>
    </source>
</evidence>
<dbReference type="Proteomes" id="UP000186394">
    <property type="component" value="Unassembled WGS sequence"/>
</dbReference>
<accession>A0A1Q8VIM4</accession>
<dbReference type="AlphaFoldDB" id="A0A1Q8VIM4"/>
<proteinExistence type="predicted"/>
<dbReference type="OrthoDB" id="4463966at2"/>
<protein>
    <submittedName>
        <fullName evidence="1">DNA-binding protein</fullName>
    </submittedName>
</protein>
<comment type="caution">
    <text evidence="1">The sequence shown here is derived from an EMBL/GenBank/DDBJ whole genome shotgun (WGS) entry which is preliminary data.</text>
</comment>
<organism evidence="1 2">
    <name type="scientific">Actinomyces oris</name>
    <dbReference type="NCBI Taxonomy" id="544580"/>
    <lineage>
        <taxon>Bacteria</taxon>
        <taxon>Bacillati</taxon>
        <taxon>Actinomycetota</taxon>
        <taxon>Actinomycetes</taxon>
        <taxon>Actinomycetales</taxon>
        <taxon>Actinomycetaceae</taxon>
        <taxon>Actinomyces</taxon>
    </lineage>
</organism>
<reference evidence="1 2" key="1">
    <citation type="submission" date="2016-12" db="EMBL/GenBank/DDBJ databases">
        <title>Genomic comparison of strains in the 'Actinomyces naeslundii' group.</title>
        <authorList>
            <person name="Mughal S.R."/>
            <person name="Do T."/>
            <person name="Gilbert S.C."/>
            <person name="Witherden E.A."/>
            <person name="Didelot X."/>
            <person name="Beighton D."/>
        </authorList>
    </citation>
    <scope>NUCLEOTIDE SEQUENCE [LARGE SCALE GENOMIC DNA]</scope>
    <source>
        <strain evidence="1 2">P6N</strain>
    </source>
</reference>
<evidence type="ECO:0000313" key="1">
    <source>
        <dbReference type="EMBL" id="OLO47950.1"/>
    </source>
</evidence>
<sequence>MDYNATLTIHANRPVEGDDAIDDLMEALADYHPAVGDAPACPGALNAVITLPAHTLAQAVSTASALAAQIGDLVGIEVIPTRMWDRREGLKIDDVEFVGVSEAAIRLGITPQAVRDRITSGRLPGRKVGRNWVVSDAALPR</sequence>
<dbReference type="RefSeq" id="WP_075418808.1">
    <property type="nucleotide sequence ID" value="NZ_MSKL01000027.1"/>
</dbReference>
<dbReference type="GO" id="GO:0003677">
    <property type="term" value="F:DNA binding"/>
    <property type="evidence" value="ECO:0007669"/>
    <property type="project" value="UniProtKB-KW"/>
</dbReference>